<keyword evidence="4" id="KW-1185">Reference proteome</keyword>
<name>A0A0A1MEP2_9BACI</name>
<comment type="subcellular location">
    <subcellularLocation>
        <location evidence="1">Cell membrane</location>
        <topology evidence="1">Multi-pass membrane protein</topology>
    </subcellularLocation>
    <text evidence="1">Localizes to the sporulation septum and to the second division site within the mother cell. Before the start of engulfment localizes to the septal midpoint, then spreads throughout the septum prior to becoming enriched at the leading edge of the engulfing membrane, where it remains until the completion of membrane migration. Some remain partially trapped at the septum during engulfment and upon completion of engulfment become dispersed in the outer forespore membrane. Localization of the MPD complex to the septal membrane is dependent on SpoIIB.</text>
</comment>
<dbReference type="STRING" id="545501.BN997_03731"/>
<comment type="subunit">
    <text evidence="1">Component of the MPD complex composed of SpoIIM, SpoIIP and SpoIID.</text>
</comment>
<dbReference type="EMBL" id="CDGG01000001">
    <property type="protein sequence ID" value="CEI83810.1"/>
    <property type="molecule type" value="Genomic_DNA"/>
</dbReference>
<feature type="transmembrane region" description="Helical" evidence="2">
    <location>
        <begin position="139"/>
        <end position="160"/>
    </location>
</feature>
<dbReference type="NCBIfam" id="TIGR02831">
    <property type="entry name" value="spo_II_M"/>
    <property type="match status" value="1"/>
</dbReference>
<protein>
    <recommendedName>
        <fullName evidence="1">Stage II sporulation protein M</fullName>
    </recommendedName>
</protein>
<comment type="function">
    <text evidence="1">Required for complete septum migration and engulfment of the forespore compartment during sporulation. Required for stabilizing and recruiting of SpoIIP to the septal membrane.</text>
</comment>
<dbReference type="GO" id="GO:0005886">
    <property type="term" value="C:plasma membrane"/>
    <property type="evidence" value="ECO:0007669"/>
    <property type="project" value="UniProtKB-SubCell"/>
</dbReference>
<dbReference type="InterPro" id="IPR014196">
    <property type="entry name" value="SpoIIM"/>
</dbReference>
<feature type="transmembrane region" description="Helical" evidence="2">
    <location>
        <begin position="110"/>
        <end position="132"/>
    </location>
</feature>
<dbReference type="RefSeq" id="WP_042534257.1">
    <property type="nucleotide sequence ID" value="NZ_CAXOIH010000007.1"/>
</dbReference>
<dbReference type="InterPro" id="IPR002798">
    <property type="entry name" value="SpoIIM-like"/>
</dbReference>
<reference evidence="3 4" key="1">
    <citation type="submission" date="2014-11" db="EMBL/GenBank/DDBJ databases">
        <authorList>
            <person name="Urmite Genomes Urmite Genomes"/>
        </authorList>
    </citation>
    <scope>NUCLEOTIDE SEQUENCE [LARGE SCALE GENOMIC DNA]</scope>
    <source>
        <strain evidence="3 4">Oc5</strain>
    </source>
</reference>
<evidence type="ECO:0000256" key="1">
    <source>
        <dbReference type="PIRNR" id="PIRNR038973"/>
    </source>
</evidence>
<proteinExistence type="predicted"/>
<dbReference type="PIRSF" id="PIRSF038973">
    <property type="entry name" value="SpoIIM"/>
    <property type="match status" value="1"/>
</dbReference>
<evidence type="ECO:0000313" key="4">
    <source>
        <dbReference type="Proteomes" id="UP000040453"/>
    </source>
</evidence>
<keyword evidence="1" id="KW-1003">Cell membrane</keyword>
<evidence type="ECO:0000256" key="2">
    <source>
        <dbReference type="SAM" id="Phobius"/>
    </source>
</evidence>
<evidence type="ECO:0000313" key="3">
    <source>
        <dbReference type="EMBL" id="CEI83810.1"/>
    </source>
</evidence>
<sequence>MYNTSQHLLIGHIKRHTTIYVFTAILFLTGIVFGAILVNSMDFVQKQNLFFYLERFFTQQTNEGEVIGRQDIFIQSLLYHIKYLSFIILLALSMIGLPIIWIMIFMKGLVVGFSVGFMVNQLGGQGLLLSTISIAPQNLLIIPIYIIAGSVAMIFSIGLWQKLLLKHQYQEVWPPFIRLLITFAILIVCTALAALMEAYLSNTLLLEWIERYHG</sequence>
<dbReference type="OrthoDB" id="2065033at2"/>
<keyword evidence="1 2" id="KW-0472">Membrane</keyword>
<feature type="transmembrane region" description="Helical" evidence="2">
    <location>
        <begin position="83"/>
        <end position="104"/>
    </location>
</feature>
<keyword evidence="1 2" id="KW-0812">Transmembrane</keyword>
<keyword evidence="2" id="KW-1133">Transmembrane helix</keyword>
<accession>A0A0A1MEP2</accession>
<dbReference type="AlphaFoldDB" id="A0A0A1MEP2"/>
<feature type="transmembrane region" description="Helical" evidence="2">
    <location>
        <begin position="172"/>
        <end position="195"/>
    </location>
</feature>
<organism evidence="3 4">
    <name type="scientific">Oceanobacillus oncorhynchi</name>
    <dbReference type="NCBI Taxonomy" id="545501"/>
    <lineage>
        <taxon>Bacteria</taxon>
        <taxon>Bacillati</taxon>
        <taxon>Bacillota</taxon>
        <taxon>Bacilli</taxon>
        <taxon>Bacillales</taxon>
        <taxon>Bacillaceae</taxon>
        <taxon>Oceanobacillus</taxon>
    </lineage>
</organism>
<gene>
    <name evidence="3" type="primary">spoIIM</name>
    <name evidence="3" type="ORF">BN997_03731</name>
</gene>
<feature type="transmembrane region" description="Helical" evidence="2">
    <location>
        <begin position="20"/>
        <end position="38"/>
    </location>
</feature>
<dbReference type="Pfam" id="PF01944">
    <property type="entry name" value="SpoIIM"/>
    <property type="match status" value="1"/>
</dbReference>
<keyword evidence="1" id="KW-0749">Sporulation</keyword>
<dbReference type="Proteomes" id="UP000040453">
    <property type="component" value="Unassembled WGS sequence"/>
</dbReference>
<dbReference type="GO" id="GO:0030435">
    <property type="term" value="P:sporulation resulting in formation of a cellular spore"/>
    <property type="evidence" value="ECO:0007669"/>
    <property type="project" value="UniProtKB-KW"/>
</dbReference>